<proteinExistence type="predicted"/>
<dbReference type="InterPro" id="IPR008312">
    <property type="entry name" value="T6SS_TssB1"/>
</dbReference>
<sequence>NQRLPNRLQPDSEIDDLPVSIRIASMKDFNPASLVEQIPELKKLMELRNALMALKGPLGNTPAFRKAIDSVLADTDSRNSVLTELGLSAGAQ</sequence>
<comment type="caution">
    <text evidence="1">The sequence shown here is derived from an EMBL/GenBank/DDBJ whole genome shotgun (WGS) entry which is preliminary data.</text>
</comment>
<dbReference type="RefSeq" id="WP_147464523.1">
    <property type="nucleotide sequence ID" value="NZ_RBOW01000044.1"/>
</dbReference>
<dbReference type="AlphaFoldDB" id="A0A3M3M3B4"/>
<name>A0A3M3M3B4_PSECA</name>
<reference evidence="1 2" key="1">
    <citation type="submission" date="2018-08" db="EMBL/GenBank/DDBJ databases">
        <title>Recombination of ecologically and evolutionarily significant loci maintains genetic cohesion in the Pseudomonas syringae species complex.</title>
        <authorList>
            <person name="Dillon M."/>
            <person name="Thakur S."/>
            <person name="Almeida R.N.D."/>
            <person name="Weir B.S."/>
            <person name="Guttman D.S."/>
        </authorList>
    </citation>
    <scope>NUCLEOTIDE SEQUENCE [LARGE SCALE GENOMIC DNA]</scope>
    <source>
        <strain evidence="1 2">ICMP 2821</strain>
    </source>
</reference>
<organism evidence="1 2">
    <name type="scientific">Pseudomonas cannabina</name>
    <dbReference type="NCBI Taxonomy" id="86840"/>
    <lineage>
        <taxon>Bacteria</taxon>
        <taxon>Pseudomonadati</taxon>
        <taxon>Pseudomonadota</taxon>
        <taxon>Gammaproteobacteria</taxon>
        <taxon>Pseudomonadales</taxon>
        <taxon>Pseudomonadaceae</taxon>
        <taxon>Pseudomonas</taxon>
    </lineage>
</organism>
<protein>
    <submittedName>
        <fullName evidence="1">ImpB</fullName>
    </submittedName>
</protein>
<dbReference type="PANTHER" id="PTHR35850:SF2">
    <property type="entry name" value="TYPE VI SECRETION SYSTEM CONTRACTILE SHEATH SMALL SUBUNIT"/>
    <property type="match status" value="1"/>
</dbReference>
<accession>A0A3M3M3B4</accession>
<dbReference type="Proteomes" id="UP000281372">
    <property type="component" value="Unassembled WGS sequence"/>
</dbReference>
<dbReference type="Pfam" id="PF05591">
    <property type="entry name" value="T6SS_VipA"/>
    <property type="match status" value="1"/>
</dbReference>
<evidence type="ECO:0000313" key="1">
    <source>
        <dbReference type="EMBL" id="RMN42008.1"/>
    </source>
</evidence>
<dbReference type="EMBL" id="RBOW01000044">
    <property type="protein sequence ID" value="RMN42008.1"/>
    <property type="molecule type" value="Genomic_DNA"/>
</dbReference>
<feature type="non-terminal residue" evidence="1">
    <location>
        <position position="1"/>
    </location>
</feature>
<dbReference type="PANTHER" id="PTHR35850">
    <property type="entry name" value="CYTOPLASMIC PROTEIN-RELATED"/>
    <property type="match status" value="1"/>
</dbReference>
<gene>
    <name evidence="1" type="ORF">ALQ64_02505</name>
</gene>
<evidence type="ECO:0000313" key="2">
    <source>
        <dbReference type="Proteomes" id="UP000281372"/>
    </source>
</evidence>